<organism evidence="2 3">
    <name type="scientific">Penicillium capsulatum</name>
    <dbReference type="NCBI Taxonomy" id="69766"/>
    <lineage>
        <taxon>Eukaryota</taxon>
        <taxon>Fungi</taxon>
        <taxon>Dikarya</taxon>
        <taxon>Ascomycota</taxon>
        <taxon>Pezizomycotina</taxon>
        <taxon>Eurotiomycetes</taxon>
        <taxon>Eurotiomycetidae</taxon>
        <taxon>Eurotiales</taxon>
        <taxon>Aspergillaceae</taxon>
        <taxon>Penicillium</taxon>
    </lineage>
</organism>
<evidence type="ECO:0000256" key="1">
    <source>
        <dbReference type="SAM" id="MobiDB-lite"/>
    </source>
</evidence>
<accession>A0A9W9LRG5</accession>
<sequence length="86" mass="8949">MASISTSNSGSVSVAPPISHEALATFTQDISRAIMTASHPKPAKMHPNFVDDMPPAPPPSPVAFAVDSNGKASKSKHEKIPSLSLE</sequence>
<keyword evidence="3" id="KW-1185">Reference proteome</keyword>
<proteinExistence type="predicted"/>
<feature type="region of interest" description="Disordered" evidence="1">
    <location>
        <begin position="34"/>
        <end position="86"/>
    </location>
</feature>
<reference evidence="2" key="2">
    <citation type="journal article" date="2023" name="IMA Fungus">
        <title>Comparative genomic study of the Penicillium genus elucidates a diverse pangenome and 15 lateral gene transfer events.</title>
        <authorList>
            <person name="Petersen C."/>
            <person name="Sorensen T."/>
            <person name="Nielsen M.R."/>
            <person name="Sondergaard T.E."/>
            <person name="Sorensen J.L."/>
            <person name="Fitzpatrick D.A."/>
            <person name="Frisvad J.C."/>
            <person name="Nielsen K.L."/>
        </authorList>
    </citation>
    <scope>NUCLEOTIDE SEQUENCE</scope>
    <source>
        <strain evidence="2">IBT 21917</strain>
    </source>
</reference>
<protein>
    <submittedName>
        <fullName evidence="2">Uncharacterized protein</fullName>
    </submittedName>
</protein>
<comment type="caution">
    <text evidence="2">The sequence shown here is derived from an EMBL/GenBank/DDBJ whole genome shotgun (WGS) entry which is preliminary data.</text>
</comment>
<gene>
    <name evidence="2" type="ORF">N7492_004953</name>
</gene>
<evidence type="ECO:0000313" key="3">
    <source>
        <dbReference type="Proteomes" id="UP001146351"/>
    </source>
</evidence>
<dbReference type="AlphaFoldDB" id="A0A9W9LRG5"/>
<dbReference type="EMBL" id="JAPQKO010000003">
    <property type="protein sequence ID" value="KAJ5172360.1"/>
    <property type="molecule type" value="Genomic_DNA"/>
</dbReference>
<dbReference type="OrthoDB" id="4348660at2759"/>
<evidence type="ECO:0000313" key="2">
    <source>
        <dbReference type="EMBL" id="KAJ5172360.1"/>
    </source>
</evidence>
<reference evidence="2" key="1">
    <citation type="submission" date="2022-11" db="EMBL/GenBank/DDBJ databases">
        <authorList>
            <person name="Petersen C."/>
        </authorList>
    </citation>
    <scope>NUCLEOTIDE SEQUENCE</scope>
    <source>
        <strain evidence="2">IBT 21917</strain>
    </source>
</reference>
<dbReference type="Proteomes" id="UP001146351">
    <property type="component" value="Unassembled WGS sequence"/>
</dbReference>
<name>A0A9W9LRG5_9EURO</name>